<dbReference type="AlphaFoldDB" id="A0A433MDM0"/>
<proteinExistence type="predicted"/>
<accession>A0A433MDM0</accession>
<dbReference type="OrthoDB" id="8686404at2"/>
<dbReference type="Proteomes" id="UP000281118">
    <property type="component" value="Unassembled WGS sequence"/>
</dbReference>
<comment type="caution">
    <text evidence="2">The sequence shown here is derived from an EMBL/GenBank/DDBJ whole genome shotgun (WGS) entry which is preliminary data.</text>
</comment>
<reference evidence="2 3" key="1">
    <citation type="submission" date="2018-12" db="EMBL/GenBank/DDBJ databases">
        <title>The genome sequences of Variovorax guangxiensis DSM 27352.</title>
        <authorList>
            <person name="Gao J."/>
            <person name="Sun J."/>
        </authorList>
    </citation>
    <scope>NUCLEOTIDE SEQUENCE [LARGE SCALE GENOMIC DNA]</scope>
    <source>
        <strain evidence="2 3">DSM 27352</strain>
    </source>
</reference>
<gene>
    <name evidence="2" type="ORF">EJP67_02145</name>
</gene>
<sequence length="155" mass="17182">MNQFELFFPRGAAAAAASAFPVALSQPQPQPHAPVLLPEPSFSRAQPEEPFRFEDVEVEERVAYTVRLADYSHPAADAVKVAQQRFRREIDRQLGGDVVEALRAFQNASESSESDLSKAEIALAKRWAKAYDAARTAGFRDLGDTDEAFFDVRPV</sequence>
<name>A0A433MDM0_9BURK</name>
<dbReference type="EMBL" id="RXFT01000001">
    <property type="protein sequence ID" value="RUR65854.1"/>
    <property type="molecule type" value="Genomic_DNA"/>
</dbReference>
<evidence type="ECO:0000313" key="2">
    <source>
        <dbReference type="EMBL" id="RUR65854.1"/>
    </source>
</evidence>
<dbReference type="RefSeq" id="WP_126018929.1">
    <property type="nucleotide sequence ID" value="NZ_RXFT01000001.1"/>
</dbReference>
<evidence type="ECO:0000256" key="1">
    <source>
        <dbReference type="SAM" id="MobiDB-lite"/>
    </source>
</evidence>
<organism evidence="2 3">
    <name type="scientific">Variovorax guangxiensis</name>
    <dbReference type="NCBI Taxonomy" id="1775474"/>
    <lineage>
        <taxon>Bacteria</taxon>
        <taxon>Pseudomonadati</taxon>
        <taxon>Pseudomonadota</taxon>
        <taxon>Betaproteobacteria</taxon>
        <taxon>Burkholderiales</taxon>
        <taxon>Comamonadaceae</taxon>
        <taxon>Variovorax</taxon>
    </lineage>
</organism>
<evidence type="ECO:0000313" key="3">
    <source>
        <dbReference type="Proteomes" id="UP000281118"/>
    </source>
</evidence>
<feature type="region of interest" description="Disordered" evidence="1">
    <location>
        <begin position="24"/>
        <end position="50"/>
    </location>
</feature>
<protein>
    <submittedName>
        <fullName evidence="2">Uncharacterized protein</fullName>
    </submittedName>
</protein>